<proteinExistence type="predicted"/>
<dbReference type="Pfam" id="PF04773">
    <property type="entry name" value="FecR"/>
    <property type="match status" value="1"/>
</dbReference>
<name>A0A3B1DZH2_9ZZZZ</name>
<evidence type="ECO:0000256" key="1">
    <source>
        <dbReference type="SAM" id="MobiDB-lite"/>
    </source>
</evidence>
<dbReference type="PANTHER" id="PTHR30273:SF2">
    <property type="entry name" value="PROTEIN FECR"/>
    <property type="match status" value="1"/>
</dbReference>
<evidence type="ECO:0000313" key="4">
    <source>
        <dbReference type="EMBL" id="VAX41808.1"/>
    </source>
</evidence>
<accession>A0A3B1DZH2</accession>
<feature type="domain" description="FecR protein" evidence="3">
    <location>
        <begin position="173"/>
        <end position="254"/>
    </location>
</feature>
<evidence type="ECO:0000259" key="3">
    <source>
        <dbReference type="Pfam" id="PF04773"/>
    </source>
</evidence>
<keyword evidence="2" id="KW-0812">Transmembrane</keyword>
<organism evidence="4">
    <name type="scientific">hydrothermal vent metagenome</name>
    <dbReference type="NCBI Taxonomy" id="652676"/>
    <lineage>
        <taxon>unclassified sequences</taxon>
        <taxon>metagenomes</taxon>
        <taxon>ecological metagenomes</taxon>
    </lineage>
</organism>
<dbReference type="InterPro" id="IPR006860">
    <property type="entry name" value="FecR"/>
</dbReference>
<dbReference type="PANTHER" id="PTHR30273">
    <property type="entry name" value="PERIPLASMIC SIGNAL SENSOR AND SIGMA FACTOR ACTIVATOR FECR-RELATED"/>
    <property type="match status" value="1"/>
</dbReference>
<dbReference type="GO" id="GO:0016989">
    <property type="term" value="F:sigma factor antagonist activity"/>
    <property type="evidence" value="ECO:0007669"/>
    <property type="project" value="TreeGrafter"/>
</dbReference>
<feature type="transmembrane region" description="Helical" evidence="2">
    <location>
        <begin position="85"/>
        <end position="106"/>
    </location>
</feature>
<keyword evidence="2" id="KW-1133">Transmembrane helix</keyword>
<feature type="region of interest" description="Disordered" evidence="1">
    <location>
        <begin position="269"/>
        <end position="289"/>
    </location>
</feature>
<sequence length="289" mass="31669">MSLPEISTDRDWLEAYLDNQLLPAEREKLEKRLCLEDDLADLLVSIVNHEAVIQEWVALQTTSSWSFHIPSRSSVRSLLLPAAKFLVAGLLLIAVTIASWMGIYYLSAPLFNKAPQQLSTPIATPTTPPTTTPVAKNIAIIKTIFEGELRSQDILFVVNDHLKTGQQYHLEEGLLELEMSSGTKIAIAGPTTFQLLDSNKLRLLHGTITANVPHKAIGFTVNTPTIKVVDLGTQFGVHVNKEGVSETHVFKGIVDCFAVEGKESNLPPQRLTAGKSLKRQAGGELVQSD</sequence>
<dbReference type="Gene3D" id="2.60.120.1440">
    <property type="match status" value="1"/>
</dbReference>
<gene>
    <name evidence="4" type="ORF">MNBD_PLANCTO02-3329</name>
</gene>
<feature type="non-terminal residue" evidence="4">
    <location>
        <position position="289"/>
    </location>
</feature>
<dbReference type="InterPro" id="IPR012373">
    <property type="entry name" value="Ferrdict_sens_TM"/>
</dbReference>
<evidence type="ECO:0000256" key="2">
    <source>
        <dbReference type="SAM" id="Phobius"/>
    </source>
</evidence>
<reference evidence="4" key="1">
    <citation type="submission" date="2018-06" db="EMBL/GenBank/DDBJ databases">
        <authorList>
            <person name="Zhirakovskaya E."/>
        </authorList>
    </citation>
    <scope>NUCLEOTIDE SEQUENCE</scope>
</reference>
<dbReference type="AlphaFoldDB" id="A0A3B1DZH2"/>
<protein>
    <recommendedName>
        <fullName evidence="3">FecR protein domain-containing protein</fullName>
    </recommendedName>
</protein>
<dbReference type="EMBL" id="UOGL01000588">
    <property type="protein sequence ID" value="VAX41808.1"/>
    <property type="molecule type" value="Genomic_DNA"/>
</dbReference>
<keyword evidence="2" id="KW-0472">Membrane</keyword>